<evidence type="ECO:0000313" key="5">
    <source>
        <dbReference type="Proteomes" id="UP000594903"/>
    </source>
</evidence>
<dbReference type="OrthoDB" id="9915385at2"/>
<sequence length="125" mass="13567">MKKTLLLGICAVAGIGLSACGSFSNKTVGQENYINTIDQPTDKTPVALAKCIDMNLKEYQASAYMRPETVDIWSGAVPSADSNQPQATVEVAIPTYGRGTIHAHLKVFQRQPVVEDINETIRKCL</sequence>
<proteinExistence type="predicted"/>
<organism evidence="3 4">
    <name type="scientific">Oligella ureolytica</name>
    <dbReference type="NCBI Taxonomy" id="90244"/>
    <lineage>
        <taxon>Bacteria</taxon>
        <taxon>Pseudomonadati</taxon>
        <taxon>Pseudomonadota</taxon>
        <taxon>Betaproteobacteria</taxon>
        <taxon>Burkholderiales</taxon>
        <taxon>Alcaligenaceae</taxon>
        <taxon>Oligella</taxon>
    </lineage>
</organism>
<dbReference type="EMBL" id="CP065725">
    <property type="protein sequence ID" value="QPT39758.1"/>
    <property type="molecule type" value="Genomic_DNA"/>
</dbReference>
<reference evidence="2 5" key="2">
    <citation type="submission" date="2020-12" db="EMBL/GenBank/DDBJ databases">
        <title>FDA dAtabase for Regulatory Grade micrObial Sequences (FDA-ARGOS): Supporting development and validation of Infectious Disease Dx tests.</title>
        <authorList>
            <person name="Sproer C."/>
            <person name="Gronow S."/>
            <person name="Severitt S."/>
            <person name="Schroder I."/>
            <person name="Tallon L."/>
            <person name="Sadzewicz L."/>
            <person name="Zhao X."/>
            <person name="Boylan J."/>
            <person name="Ott S."/>
            <person name="Bowen H."/>
            <person name="Vavikolanu K."/>
            <person name="Mehta A."/>
            <person name="Aluvathingal J."/>
            <person name="Nadendla S."/>
            <person name="Lowell S."/>
            <person name="Myers T."/>
            <person name="Yan Y."/>
            <person name="Sichtig H."/>
        </authorList>
    </citation>
    <scope>NUCLEOTIDE SEQUENCE [LARGE SCALE GENOMIC DNA]</scope>
    <source>
        <strain evidence="2 5">FDAARGOS_872</strain>
    </source>
</reference>
<evidence type="ECO:0000313" key="2">
    <source>
        <dbReference type="EMBL" id="QPT39758.1"/>
    </source>
</evidence>
<dbReference type="Proteomes" id="UP000254603">
    <property type="component" value="Unassembled WGS sequence"/>
</dbReference>
<evidence type="ECO:0000313" key="3">
    <source>
        <dbReference type="EMBL" id="SUA57451.1"/>
    </source>
</evidence>
<evidence type="ECO:0000313" key="4">
    <source>
        <dbReference type="Proteomes" id="UP000254603"/>
    </source>
</evidence>
<gene>
    <name evidence="2" type="ORF">I6G29_11615</name>
    <name evidence="3" type="ORF">NCTC11997_02391</name>
</gene>
<evidence type="ECO:0000256" key="1">
    <source>
        <dbReference type="SAM" id="SignalP"/>
    </source>
</evidence>
<protein>
    <recommendedName>
        <fullName evidence="6">Lipoprotein</fullName>
    </recommendedName>
</protein>
<dbReference type="PROSITE" id="PS51257">
    <property type="entry name" value="PROKAR_LIPOPROTEIN"/>
    <property type="match status" value="1"/>
</dbReference>
<dbReference type="Proteomes" id="UP000594903">
    <property type="component" value="Chromosome"/>
</dbReference>
<dbReference type="RefSeq" id="WP_018573476.1">
    <property type="nucleotide sequence ID" value="NZ_CP065725.1"/>
</dbReference>
<keyword evidence="1" id="KW-0732">Signal</keyword>
<evidence type="ECO:0008006" key="6">
    <source>
        <dbReference type="Google" id="ProtNLM"/>
    </source>
</evidence>
<name>A0A378XJE9_9BURK</name>
<feature type="signal peptide" evidence="1">
    <location>
        <begin position="1"/>
        <end position="18"/>
    </location>
</feature>
<feature type="chain" id="PRO_5017069583" description="Lipoprotein" evidence="1">
    <location>
        <begin position="19"/>
        <end position="125"/>
    </location>
</feature>
<reference evidence="3 4" key="1">
    <citation type="submission" date="2018-06" db="EMBL/GenBank/DDBJ databases">
        <authorList>
            <consortium name="Pathogen Informatics"/>
            <person name="Doyle S."/>
        </authorList>
    </citation>
    <scope>NUCLEOTIDE SEQUENCE [LARGE SCALE GENOMIC DNA]</scope>
    <source>
        <strain evidence="3 4">NCTC11997</strain>
    </source>
</reference>
<dbReference type="AlphaFoldDB" id="A0A378XJE9"/>
<dbReference type="EMBL" id="UGSB01000001">
    <property type="protein sequence ID" value="SUA57451.1"/>
    <property type="molecule type" value="Genomic_DNA"/>
</dbReference>
<accession>A0A378XJE9</accession>
<dbReference type="STRING" id="1122619.GCA_000373745_00298"/>
<keyword evidence="5" id="KW-1185">Reference proteome</keyword>